<dbReference type="SUPFAM" id="SSF56954">
    <property type="entry name" value="Outer membrane efflux proteins (OEP)"/>
    <property type="match status" value="1"/>
</dbReference>
<evidence type="ECO:0000256" key="3">
    <source>
        <dbReference type="SAM" id="Coils"/>
    </source>
</evidence>
<keyword evidence="2" id="KW-0449">Lipoprotein</keyword>
<protein>
    <submittedName>
        <fullName evidence="4">TolC family protein</fullName>
    </submittedName>
</protein>
<dbReference type="PROSITE" id="PS51257">
    <property type="entry name" value="PROKAR_LIPOPROTEIN"/>
    <property type="match status" value="1"/>
</dbReference>
<evidence type="ECO:0000313" key="5">
    <source>
        <dbReference type="Proteomes" id="UP000677244"/>
    </source>
</evidence>
<proteinExistence type="inferred from homology"/>
<dbReference type="PANTHER" id="PTHR30203:SF30">
    <property type="entry name" value="OUTER MEMBRANE PROTEIN-RELATED"/>
    <property type="match status" value="1"/>
</dbReference>
<comment type="similarity">
    <text evidence="1 2">Belongs to the outer membrane factor (OMF) (TC 1.B.17) family.</text>
</comment>
<dbReference type="EMBL" id="JAGHKO010000014">
    <property type="protein sequence ID" value="MBO9204404.1"/>
    <property type="molecule type" value="Genomic_DNA"/>
</dbReference>
<dbReference type="PANTHER" id="PTHR30203">
    <property type="entry name" value="OUTER MEMBRANE CATION EFFLUX PROTEIN"/>
    <property type="match status" value="1"/>
</dbReference>
<dbReference type="InterPro" id="IPR010131">
    <property type="entry name" value="MdtP/NodT-like"/>
</dbReference>
<dbReference type="Pfam" id="PF02321">
    <property type="entry name" value="OEP"/>
    <property type="match status" value="2"/>
</dbReference>
<keyword evidence="5" id="KW-1185">Reference proteome</keyword>
<keyword evidence="2" id="KW-1134">Transmembrane beta strand</keyword>
<dbReference type="NCBIfam" id="TIGR01845">
    <property type="entry name" value="outer_NodT"/>
    <property type="match status" value="1"/>
</dbReference>
<evidence type="ECO:0000256" key="2">
    <source>
        <dbReference type="RuleBase" id="RU362097"/>
    </source>
</evidence>
<name>A0ABS3Z2M0_9BACT</name>
<gene>
    <name evidence="4" type="ORF">J7I42_29215</name>
</gene>
<evidence type="ECO:0000256" key="1">
    <source>
        <dbReference type="ARBA" id="ARBA00007613"/>
    </source>
</evidence>
<feature type="chain" id="PRO_5045001604" evidence="2">
    <location>
        <begin position="21"/>
        <end position="477"/>
    </location>
</feature>
<dbReference type="Gene3D" id="2.20.200.10">
    <property type="entry name" value="Outer membrane efflux proteins (OEP)"/>
    <property type="match status" value="1"/>
</dbReference>
<comment type="caution">
    <text evidence="4">The sequence shown here is derived from an EMBL/GenBank/DDBJ whole genome shotgun (WGS) entry which is preliminary data.</text>
</comment>
<reference evidence="4 5" key="1">
    <citation type="submission" date="2021-03" db="EMBL/GenBank/DDBJ databases">
        <title>Assistant Professor.</title>
        <authorList>
            <person name="Huq M.A."/>
        </authorList>
    </citation>
    <scope>NUCLEOTIDE SEQUENCE [LARGE SCALE GENOMIC DNA]</scope>
    <source>
        <strain evidence="4 5">MAH-29</strain>
    </source>
</reference>
<organism evidence="4 5">
    <name type="scientific">Niastella soli</name>
    <dbReference type="NCBI Taxonomy" id="2821487"/>
    <lineage>
        <taxon>Bacteria</taxon>
        <taxon>Pseudomonadati</taxon>
        <taxon>Bacteroidota</taxon>
        <taxon>Chitinophagia</taxon>
        <taxon>Chitinophagales</taxon>
        <taxon>Chitinophagaceae</taxon>
        <taxon>Niastella</taxon>
    </lineage>
</organism>
<comment type="subcellular location">
    <subcellularLocation>
        <location evidence="2">Cell membrane</location>
        <topology evidence="2">Lipid-anchor</topology>
    </subcellularLocation>
</comment>
<keyword evidence="2" id="KW-0732">Signal</keyword>
<accession>A0ABS3Z2M0</accession>
<feature type="signal peptide" evidence="2">
    <location>
        <begin position="1"/>
        <end position="20"/>
    </location>
</feature>
<evidence type="ECO:0000313" key="4">
    <source>
        <dbReference type="EMBL" id="MBO9204404.1"/>
    </source>
</evidence>
<dbReference type="InterPro" id="IPR003423">
    <property type="entry name" value="OMP_efflux"/>
</dbReference>
<dbReference type="RefSeq" id="WP_209142958.1">
    <property type="nucleotide sequence ID" value="NZ_JAGHKO010000014.1"/>
</dbReference>
<feature type="coiled-coil region" evidence="3">
    <location>
        <begin position="402"/>
        <end position="465"/>
    </location>
</feature>
<keyword evidence="2" id="KW-0564">Palmitate</keyword>
<dbReference type="Proteomes" id="UP000677244">
    <property type="component" value="Unassembled WGS sequence"/>
</dbReference>
<sequence>MFKLSIKRSVSLAYLCLAIAGCKVPALVEVHENKSVPGSYDDKQDTTNIAAIPYRSFFTDKDLVSLIDTALQRNQELQITLQEVEIARNDIKFKQQPLLPQVGIRGGIGVEKVGRYTSQGAGDASTEIKPGKEMPDPLGDFTVAAFANWEVDIWHKLHNAKKAAVTRYLSTVEGRNFVVTNLVAEIANSYYELLGFDNQLTIVRQNIALQKDALEIVKVQKEAARVTELAVRKFEAEVLKTQSLEYEILQNIKVTENRINFLLGRFPQPIARDTSNLVNLIPTVVNSGIPSQLLINRPDIKQAELDLAAAKLDVKITRAEFFPSLGLSAAVGLQAFSPTYLFHLPESILYNLAGEMMGPLINRNAIKAEFNNANARQLQALYNYQRSIVNAYTEVSTQLSNINNLEKSYDLKSKQVEALTASIGISNDLFKNARADYLEVLMTQRDALEAKLELVETRKDQLNAVVNIYRNLGGGWK</sequence>
<keyword evidence="2" id="KW-0472">Membrane</keyword>
<keyword evidence="3" id="KW-0175">Coiled coil</keyword>
<keyword evidence="2" id="KW-0812">Transmembrane</keyword>
<dbReference type="Gene3D" id="1.20.1600.10">
    <property type="entry name" value="Outer membrane efflux proteins (OEP)"/>
    <property type="match status" value="1"/>
</dbReference>